<protein>
    <submittedName>
        <fullName evidence="1">Uncharacterized protein</fullName>
    </submittedName>
</protein>
<dbReference type="EMBL" id="BAAAKV010000075">
    <property type="protein sequence ID" value="GAA1194749.1"/>
    <property type="molecule type" value="Genomic_DNA"/>
</dbReference>
<accession>A0ABN1V4N2</accession>
<gene>
    <name evidence="1" type="ORF">GCM10009654_59810</name>
</gene>
<organism evidence="1 2">
    <name type="scientific">Streptomyces hebeiensis</name>
    <dbReference type="NCBI Taxonomy" id="229486"/>
    <lineage>
        <taxon>Bacteria</taxon>
        <taxon>Bacillati</taxon>
        <taxon>Actinomycetota</taxon>
        <taxon>Actinomycetes</taxon>
        <taxon>Kitasatosporales</taxon>
        <taxon>Streptomycetaceae</taxon>
        <taxon>Streptomyces</taxon>
    </lineage>
</organism>
<name>A0ABN1V4N2_9ACTN</name>
<sequence>MISINSSFISTVKMTDRSVVSACTLGFSGCELIASGLSGVPAARPAVALSGSGLPVRERALVERGNERPTKALEAGVAAAQALAYAFAATGAETKQQTQHHSMWAFRGLEPWSDPA</sequence>
<proteinExistence type="predicted"/>
<keyword evidence="2" id="KW-1185">Reference proteome</keyword>
<evidence type="ECO:0000313" key="1">
    <source>
        <dbReference type="EMBL" id="GAA1194749.1"/>
    </source>
</evidence>
<dbReference type="Proteomes" id="UP001501371">
    <property type="component" value="Unassembled WGS sequence"/>
</dbReference>
<evidence type="ECO:0000313" key="2">
    <source>
        <dbReference type="Proteomes" id="UP001501371"/>
    </source>
</evidence>
<dbReference type="RefSeq" id="WP_344283426.1">
    <property type="nucleotide sequence ID" value="NZ_BAAAKV010000075.1"/>
</dbReference>
<comment type="caution">
    <text evidence="1">The sequence shown here is derived from an EMBL/GenBank/DDBJ whole genome shotgun (WGS) entry which is preliminary data.</text>
</comment>
<reference evidence="1 2" key="1">
    <citation type="journal article" date="2019" name="Int. J. Syst. Evol. Microbiol.">
        <title>The Global Catalogue of Microorganisms (GCM) 10K type strain sequencing project: providing services to taxonomists for standard genome sequencing and annotation.</title>
        <authorList>
            <consortium name="The Broad Institute Genomics Platform"/>
            <consortium name="The Broad Institute Genome Sequencing Center for Infectious Disease"/>
            <person name="Wu L."/>
            <person name="Ma J."/>
        </authorList>
    </citation>
    <scope>NUCLEOTIDE SEQUENCE [LARGE SCALE GENOMIC DNA]</scope>
    <source>
        <strain evidence="1 2">JCM 12696</strain>
    </source>
</reference>